<dbReference type="Proteomes" id="UP000287168">
    <property type="component" value="Unassembled WGS sequence"/>
</dbReference>
<sequence length="87" mass="9806">MEWTTRAVFSCYSDDGERVSVIEQSRAPEAAAGPDAVGLRPEMRYVMGNGKELWQLHGSSYLDPQTGREFIRVWKWASGLQREAQAS</sequence>
<gene>
    <name evidence="1" type="ORF">EP867_08935</name>
</gene>
<protein>
    <submittedName>
        <fullName evidence="1">Uncharacterized protein</fullName>
    </submittedName>
</protein>
<name>A0A3S3YDD8_9RHOB</name>
<reference evidence="1 2" key="1">
    <citation type="journal article" date="2015" name="Int. J. Syst. Evol. Microbiol.">
        <title>Gemmobacter intermedius sp. nov., isolated from a white stork (Ciconia ciconia).</title>
        <authorList>
            <person name="Kampfer P."/>
            <person name="Jerzak L."/>
            <person name="Wilharm G."/>
            <person name="Golke J."/>
            <person name="Busse H.J."/>
            <person name="Glaeser S.P."/>
        </authorList>
    </citation>
    <scope>NUCLEOTIDE SEQUENCE [LARGE SCALE GENOMIC DNA]</scope>
    <source>
        <strain evidence="1 2">119/4</strain>
    </source>
</reference>
<organism evidence="1 2">
    <name type="scientific">Falsigemmobacter intermedius</name>
    <dbReference type="NCBI Taxonomy" id="1553448"/>
    <lineage>
        <taxon>Bacteria</taxon>
        <taxon>Pseudomonadati</taxon>
        <taxon>Pseudomonadota</taxon>
        <taxon>Alphaproteobacteria</taxon>
        <taxon>Rhodobacterales</taxon>
        <taxon>Paracoccaceae</taxon>
        <taxon>Falsigemmobacter</taxon>
    </lineage>
</organism>
<dbReference type="EMBL" id="SBLC01000010">
    <property type="protein sequence ID" value="RWY41556.1"/>
    <property type="molecule type" value="Genomic_DNA"/>
</dbReference>
<dbReference type="OrthoDB" id="9846954at2"/>
<evidence type="ECO:0000313" key="2">
    <source>
        <dbReference type="Proteomes" id="UP000287168"/>
    </source>
</evidence>
<dbReference type="AlphaFoldDB" id="A0A3S3YDD8"/>
<dbReference type="RefSeq" id="WP_128488301.1">
    <property type="nucleotide sequence ID" value="NZ_JBHLXB010000007.1"/>
</dbReference>
<keyword evidence="2" id="KW-1185">Reference proteome</keyword>
<proteinExistence type="predicted"/>
<evidence type="ECO:0000313" key="1">
    <source>
        <dbReference type="EMBL" id="RWY41556.1"/>
    </source>
</evidence>
<comment type="caution">
    <text evidence="1">The sequence shown here is derived from an EMBL/GenBank/DDBJ whole genome shotgun (WGS) entry which is preliminary data.</text>
</comment>
<accession>A0A3S3YDD8</accession>